<keyword evidence="7 12" id="KW-0067">ATP-binding</keyword>
<dbReference type="PANTHER" id="PTHR43394">
    <property type="entry name" value="ATP-DEPENDENT PERMEASE MDL1, MITOCHONDRIAL"/>
    <property type="match status" value="1"/>
</dbReference>
<feature type="transmembrane region" description="Helical" evidence="10">
    <location>
        <begin position="59"/>
        <end position="79"/>
    </location>
</feature>
<keyword evidence="5" id="KW-0547">Nucleotide-binding</keyword>
<keyword evidence="9 10" id="KW-0472">Membrane</keyword>
<dbReference type="SUPFAM" id="SSF52540">
    <property type="entry name" value="P-loop containing nucleoside triphosphate hydrolases"/>
    <property type="match status" value="1"/>
</dbReference>
<evidence type="ECO:0000256" key="8">
    <source>
        <dbReference type="ARBA" id="ARBA00022989"/>
    </source>
</evidence>
<dbReference type="AlphaFoldDB" id="A0A2V2YVV9"/>
<keyword evidence="4 10" id="KW-0812">Transmembrane</keyword>
<evidence type="ECO:0000256" key="2">
    <source>
        <dbReference type="ARBA" id="ARBA00022448"/>
    </source>
</evidence>
<dbReference type="SMART" id="SM00382">
    <property type="entry name" value="AAA"/>
    <property type="match status" value="1"/>
</dbReference>
<evidence type="ECO:0000259" key="11">
    <source>
        <dbReference type="PROSITE" id="PS50893"/>
    </source>
</evidence>
<dbReference type="OrthoDB" id="9806127at2"/>
<keyword evidence="8 10" id="KW-1133">Transmembrane helix</keyword>
<dbReference type="PROSITE" id="PS50893">
    <property type="entry name" value="ABC_TRANSPORTER_2"/>
    <property type="match status" value="1"/>
</dbReference>
<dbReference type="Pfam" id="PF00005">
    <property type="entry name" value="ABC_tran"/>
    <property type="match status" value="1"/>
</dbReference>
<evidence type="ECO:0000313" key="12">
    <source>
        <dbReference type="EMBL" id="PWW02756.1"/>
    </source>
</evidence>
<accession>A0A2V2YVV9</accession>
<dbReference type="FunFam" id="3.40.50.300:FF:000299">
    <property type="entry name" value="ABC transporter ATP-binding protein/permease"/>
    <property type="match status" value="1"/>
</dbReference>
<evidence type="ECO:0000256" key="5">
    <source>
        <dbReference type="ARBA" id="ARBA00022741"/>
    </source>
</evidence>
<keyword evidence="13" id="KW-1185">Reference proteome</keyword>
<feature type="domain" description="ABC transporter" evidence="11">
    <location>
        <begin position="352"/>
        <end position="591"/>
    </location>
</feature>
<comment type="subcellular location">
    <subcellularLocation>
        <location evidence="1">Cell membrane</location>
        <topology evidence="1">Multi-pass membrane protein</topology>
    </subcellularLocation>
</comment>
<dbReference type="GO" id="GO:0005886">
    <property type="term" value="C:plasma membrane"/>
    <property type="evidence" value="ECO:0007669"/>
    <property type="project" value="UniProtKB-SubCell"/>
</dbReference>
<dbReference type="PANTHER" id="PTHR43394:SF1">
    <property type="entry name" value="ATP-BINDING CASSETTE SUB-FAMILY B MEMBER 10, MITOCHONDRIAL"/>
    <property type="match status" value="1"/>
</dbReference>
<evidence type="ECO:0000256" key="7">
    <source>
        <dbReference type="ARBA" id="ARBA00022840"/>
    </source>
</evidence>
<protein>
    <submittedName>
        <fullName evidence="12">ATP-binding cassette subfamily B protein</fullName>
    </submittedName>
</protein>
<dbReference type="GO" id="GO:0005524">
    <property type="term" value="F:ATP binding"/>
    <property type="evidence" value="ECO:0007669"/>
    <property type="project" value="UniProtKB-KW"/>
</dbReference>
<dbReference type="EMBL" id="QGTQ01000008">
    <property type="protein sequence ID" value="PWW02756.1"/>
    <property type="molecule type" value="Genomic_DNA"/>
</dbReference>
<dbReference type="GO" id="GO:0016887">
    <property type="term" value="F:ATP hydrolysis activity"/>
    <property type="evidence" value="ECO:0007669"/>
    <property type="project" value="InterPro"/>
</dbReference>
<dbReference type="InterPro" id="IPR017871">
    <property type="entry name" value="ABC_transporter-like_CS"/>
</dbReference>
<comment type="caution">
    <text evidence="12">The sequence shown here is derived from an EMBL/GenBank/DDBJ whole genome shotgun (WGS) entry which is preliminary data.</text>
</comment>
<sequence>MNKQILSNNWFIVRYSFRAAPLYTLMTCLLMAAHAAVQFFEFVYMPKFMIDAIQYNKPFSVVLWYTLFVFSVASLWLLVNTIHYNVIMPRGKVAVNKRLQKEIYDIASRMDLACYDNPAFYNDFVWAISESDKRTAAALDTIRVLLGTVTQVILSGAFLIALNWEGIFFVMLSLAGSMFFNLRRNKKTFELDLAMKPLQRKRDYVSRVFYLADYAKELRLNPIAGRLHRLYGETNVQINREIDSRTKPMVAQEFAADFLFSTFVVNGLYILYIMRKIMVEAVLSYGSAVSLVNATRRVSGGLLTLSRTIPQLQQNSLYIEKIRSFLAYQSELAAQSAPASEQQPLPSYIAPLEFKNVSFTYPGTGEPLLKNISFTLEPNKSVAIVGYNGAGKTTLTKLLMRLYDVNQGEILYNGVNIKQYDLMAYRDLFGATFQDYELFATSLADNVSMGMPTPQREEIIRALENSGFGEKLASMARGIDTTITKEFDDQGTLLSGGEAQKVAIARVLYKNCPIIVLDEPSSALDPISEYNMNEAILKEASNKTVVFISHRLSTTRMADMIYMIEEGRIIEQGSHKELMDLNGKYAYMFNLQAERYRIHETAQTGT</sequence>
<dbReference type="GO" id="GO:0008234">
    <property type="term" value="F:cysteine-type peptidase activity"/>
    <property type="evidence" value="ECO:0007669"/>
    <property type="project" value="UniProtKB-KW"/>
</dbReference>
<dbReference type="GO" id="GO:0015421">
    <property type="term" value="F:ABC-type oligopeptide transporter activity"/>
    <property type="evidence" value="ECO:0007669"/>
    <property type="project" value="TreeGrafter"/>
</dbReference>
<keyword evidence="6" id="KW-0788">Thiol protease</keyword>
<evidence type="ECO:0000256" key="10">
    <source>
        <dbReference type="SAM" id="Phobius"/>
    </source>
</evidence>
<dbReference type="InterPro" id="IPR003593">
    <property type="entry name" value="AAA+_ATPase"/>
</dbReference>
<evidence type="ECO:0000256" key="1">
    <source>
        <dbReference type="ARBA" id="ARBA00004651"/>
    </source>
</evidence>
<dbReference type="RefSeq" id="WP_110044242.1">
    <property type="nucleotide sequence ID" value="NZ_CP054612.1"/>
</dbReference>
<dbReference type="InterPro" id="IPR039421">
    <property type="entry name" value="Type_1_exporter"/>
</dbReference>
<proteinExistence type="predicted"/>
<dbReference type="InterPro" id="IPR027417">
    <property type="entry name" value="P-loop_NTPase"/>
</dbReference>
<dbReference type="InterPro" id="IPR036640">
    <property type="entry name" value="ABC1_TM_sf"/>
</dbReference>
<dbReference type="SUPFAM" id="SSF90123">
    <property type="entry name" value="ABC transporter transmembrane region"/>
    <property type="match status" value="1"/>
</dbReference>
<keyword evidence="3" id="KW-1003">Cell membrane</keyword>
<evidence type="ECO:0000256" key="4">
    <source>
        <dbReference type="ARBA" id="ARBA00022692"/>
    </source>
</evidence>
<reference evidence="12 13" key="1">
    <citation type="submission" date="2018-05" db="EMBL/GenBank/DDBJ databases">
        <title>Genomic Encyclopedia of Type Strains, Phase III (KMG-III): the genomes of soil and plant-associated and newly described type strains.</title>
        <authorList>
            <person name="Whitman W."/>
        </authorList>
    </citation>
    <scope>NUCLEOTIDE SEQUENCE [LARGE SCALE GENOMIC DNA]</scope>
    <source>
        <strain evidence="12 13">CECT 5696</strain>
    </source>
</reference>
<feature type="transmembrane region" description="Helical" evidence="10">
    <location>
        <begin position="254"/>
        <end position="274"/>
    </location>
</feature>
<evidence type="ECO:0000256" key="6">
    <source>
        <dbReference type="ARBA" id="ARBA00022807"/>
    </source>
</evidence>
<evidence type="ECO:0000313" key="13">
    <source>
        <dbReference type="Proteomes" id="UP000246635"/>
    </source>
</evidence>
<dbReference type="Gene3D" id="3.40.50.300">
    <property type="entry name" value="P-loop containing nucleotide triphosphate hydrolases"/>
    <property type="match status" value="1"/>
</dbReference>
<gene>
    <name evidence="12" type="ORF">DFQ01_10832</name>
</gene>
<feature type="transmembrane region" description="Helical" evidence="10">
    <location>
        <begin position="166"/>
        <end position="182"/>
    </location>
</feature>
<keyword evidence="2" id="KW-0813">Transport</keyword>
<dbReference type="Proteomes" id="UP000246635">
    <property type="component" value="Unassembled WGS sequence"/>
</dbReference>
<dbReference type="InterPro" id="IPR003439">
    <property type="entry name" value="ABC_transporter-like_ATP-bd"/>
</dbReference>
<evidence type="ECO:0000256" key="3">
    <source>
        <dbReference type="ARBA" id="ARBA00022475"/>
    </source>
</evidence>
<keyword evidence="6" id="KW-0645">Protease</keyword>
<keyword evidence="6" id="KW-0378">Hydrolase</keyword>
<dbReference type="Gene3D" id="1.20.1560.10">
    <property type="entry name" value="ABC transporter type 1, transmembrane domain"/>
    <property type="match status" value="1"/>
</dbReference>
<organism evidence="12 13">
    <name type="scientific">Paenibacillus cellulosilyticus</name>
    <dbReference type="NCBI Taxonomy" id="375489"/>
    <lineage>
        <taxon>Bacteria</taxon>
        <taxon>Bacillati</taxon>
        <taxon>Bacillota</taxon>
        <taxon>Bacilli</taxon>
        <taxon>Bacillales</taxon>
        <taxon>Paenibacillaceae</taxon>
        <taxon>Paenibacillus</taxon>
    </lineage>
</organism>
<feature type="transmembrane region" description="Helical" evidence="10">
    <location>
        <begin position="142"/>
        <end position="160"/>
    </location>
</feature>
<dbReference type="PROSITE" id="PS00211">
    <property type="entry name" value="ABC_TRANSPORTER_1"/>
    <property type="match status" value="1"/>
</dbReference>
<evidence type="ECO:0000256" key="9">
    <source>
        <dbReference type="ARBA" id="ARBA00023136"/>
    </source>
</evidence>
<name>A0A2V2YVV9_9BACL</name>